<keyword evidence="3" id="KW-1185">Reference proteome</keyword>
<evidence type="ECO:0000313" key="2">
    <source>
        <dbReference type="EMBL" id="KAJ7607209.1"/>
    </source>
</evidence>
<evidence type="ECO:0000313" key="3">
    <source>
        <dbReference type="Proteomes" id="UP001221142"/>
    </source>
</evidence>
<gene>
    <name evidence="2" type="ORF">FB45DRAFT_1040474</name>
</gene>
<protein>
    <submittedName>
        <fullName evidence="2">Uncharacterized protein</fullName>
    </submittedName>
</protein>
<dbReference type="EMBL" id="JARKIF010000051">
    <property type="protein sequence ID" value="KAJ7607209.1"/>
    <property type="molecule type" value="Genomic_DNA"/>
</dbReference>
<feature type="compositionally biased region" description="Acidic residues" evidence="1">
    <location>
        <begin position="450"/>
        <end position="480"/>
    </location>
</feature>
<feature type="region of interest" description="Disordered" evidence="1">
    <location>
        <begin position="445"/>
        <end position="755"/>
    </location>
</feature>
<feature type="region of interest" description="Disordered" evidence="1">
    <location>
        <begin position="1"/>
        <end position="99"/>
    </location>
</feature>
<evidence type="ECO:0000256" key="1">
    <source>
        <dbReference type="SAM" id="MobiDB-lite"/>
    </source>
</evidence>
<comment type="caution">
    <text evidence="2">The sequence shown here is derived from an EMBL/GenBank/DDBJ whole genome shotgun (WGS) entry which is preliminary data.</text>
</comment>
<feature type="compositionally biased region" description="Polar residues" evidence="1">
    <location>
        <begin position="67"/>
        <end position="85"/>
    </location>
</feature>
<feature type="compositionally biased region" description="Pro residues" evidence="1">
    <location>
        <begin position="634"/>
        <end position="647"/>
    </location>
</feature>
<feature type="compositionally biased region" description="Low complexity" evidence="1">
    <location>
        <begin position="622"/>
        <end position="633"/>
    </location>
</feature>
<dbReference type="Proteomes" id="UP001221142">
    <property type="component" value="Unassembled WGS sequence"/>
</dbReference>
<reference evidence="2" key="1">
    <citation type="submission" date="2023-03" db="EMBL/GenBank/DDBJ databases">
        <title>Massive genome expansion in bonnet fungi (Mycena s.s.) driven by repeated elements and novel gene families across ecological guilds.</title>
        <authorList>
            <consortium name="Lawrence Berkeley National Laboratory"/>
            <person name="Harder C.B."/>
            <person name="Miyauchi S."/>
            <person name="Viragh M."/>
            <person name="Kuo A."/>
            <person name="Thoen E."/>
            <person name="Andreopoulos B."/>
            <person name="Lu D."/>
            <person name="Skrede I."/>
            <person name="Drula E."/>
            <person name="Henrissat B."/>
            <person name="Morin E."/>
            <person name="Kohler A."/>
            <person name="Barry K."/>
            <person name="LaButti K."/>
            <person name="Morin E."/>
            <person name="Salamov A."/>
            <person name="Lipzen A."/>
            <person name="Mereny Z."/>
            <person name="Hegedus B."/>
            <person name="Baldrian P."/>
            <person name="Stursova M."/>
            <person name="Weitz H."/>
            <person name="Taylor A."/>
            <person name="Grigoriev I.V."/>
            <person name="Nagy L.G."/>
            <person name="Martin F."/>
            <person name="Kauserud H."/>
        </authorList>
    </citation>
    <scope>NUCLEOTIDE SEQUENCE</scope>
    <source>
        <strain evidence="2">9284</strain>
    </source>
</reference>
<sequence length="963" mass="103015">MSEATTTTTNSVGTATSVSTETSASTTTGISPPPVTSTANLTSVGTGTGASSPPPPASGDSGAGMDSISTASSEPKSIASTTSNRVTRKKAKKDRQNSRLWADGVRQTILEPHIKPFTEALAQGERAARTYLTRVYSQYHTLIDWRLEDHEEPTLPLPEYDANAVVPEEMLNAEELKKKIARVTNMNGRIRRWLKYRARKSKSAIVKRVTDVMNPCSVLVAKLAGWKKPPKARQAYQQFQHERIAVLRPLTLAAWREQNTDADAATLKKGPSGAFRAAIARAEFKKLPQLEQDQYAARAKGEGAKKRGEYLQALKDGPSQTPEGRQKCIDNLPDFLTAVMTGVAEYTGLHALVLLGGPIPKYGGEITTIHLSVGRNNAAVPVLFPGWNKPKFQTDVADYMKAYLATAYTPEDCAAAALPGTTPRGSSAESIPASDLSGALYTISSAGGEQGEEDDEEEDDEDDDDDDEDDGSESSDEEEEPRPKGKGKGKAAVVKAKPKPVAEKGNNAGGKRKRDADSEADGGAAKKKKKPAVASPSPEPEGPNLYRQHLANKQRNLEQMKALGLGPGSTSDLLGKNKAPPRPRPLAAKTAKTSVLPTPGVSTRASGGRLKEMLAAGADDLPTTPATSSSPPAFTFPPPAPKSPVPPLSTSEPFPSQEPVHTQLELTLPIDSSLQAHDAHDVDMGTSVPSSTLEPPPSYDAVHLQPEPTPPIDSSPPASDVVMEPPPIDSNPLADNVDVDMDAPTPPPIDPSRGAADVDLPAARGEDAGADLVECPEDAPAWFGPELEKLMKVNLGRNFDFTLRAWAHLETSYELMRLNGHDFEMGENGKKKKVGLLPAGRPDELGEWIKSGRRKDKSIADLAKFKTQWSDWWKSLQPSWRAESGAASGQDGTPWAGKTLGDWEKLVSPGINGFYSVVVALYWWGCAEKKNGVSAGWEKAVGDVECALYGLRAAARSQAEASS</sequence>
<feature type="compositionally biased region" description="Polar residues" evidence="1">
    <location>
        <begin position="593"/>
        <end position="605"/>
    </location>
</feature>
<organism evidence="2 3">
    <name type="scientific">Roridomyces roridus</name>
    <dbReference type="NCBI Taxonomy" id="1738132"/>
    <lineage>
        <taxon>Eukaryota</taxon>
        <taxon>Fungi</taxon>
        <taxon>Dikarya</taxon>
        <taxon>Basidiomycota</taxon>
        <taxon>Agaricomycotina</taxon>
        <taxon>Agaricomycetes</taxon>
        <taxon>Agaricomycetidae</taxon>
        <taxon>Agaricales</taxon>
        <taxon>Marasmiineae</taxon>
        <taxon>Mycenaceae</taxon>
        <taxon>Roridomyces</taxon>
    </lineage>
</organism>
<proteinExistence type="predicted"/>
<feature type="compositionally biased region" description="Low complexity" evidence="1">
    <location>
        <begin position="42"/>
        <end position="51"/>
    </location>
</feature>
<accession>A0AAD7B224</accession>
<dbReference type="AlphaFoldDB" id="A0AAD7B224"/>
<feature type="compositionally biased region" description="Low complexity" evidence="1">
    <location>
        <begin position="1"/>
        <end position="29"/>
    </location>
</feature>
<name>A0AAD7B224_9AGAR</name>